<evidence type="ECO:0000256" key="1">
    <source>
        <dbReference type="SAM" id="Phobius"/>
    </source>
</evidence>
<evidence type="ECO:0000313" key="2">
    <source>
        <dbReference type="EMBL" id="PAJ68497.1"/>
    </source>
</evidence>
<keyword evidence="1" id="KW-1133">Transmembrane helix</keyword>
<dbReference type="EMBL" id="NQMQ01000026">
    <property type="protein sequence ID" value="PAJ68497.1"/>
    <property type="molecule type" value="Genomic_DNA"/>
</dbReference>
<dbReference type="Proteomes" id="UP000215771">
    <property type="component" value="Unassembled WGS sequence"/>
</dbReference>
<dbReference type="AlphaFoldDB" id="A0A269PBD5"/>
<keyword evidence="1" id="KW-0472">Membrane</keyword>
<protein>
    <submittedName>
        <fullName evidence="2">Uncharacterized protein</fullName>
    </submittedName>
</protein>
<evidence type="ECO:0000313" key="3">
    <source>
        <dbReference type="Proteomes" id="UP000215771"/>
    </source>
</evidence>
<accession>A0A269PBD5</accession>
<comment type="caution">
    <text evidence="2">The sequence shown here is derived from an EMBL/GenBank/DDBJ whole genome shotgun (WGS) entry which is preliminary data.</text>
</comment>
<reference evidence="2 3" key="1">
    <citation type="submission" date="2017-08" db="EMBL/GenBank/DDBJ databases">
        <authorList>
            <person name="de Groot N.N."/>
        </authorList>
    </citation>
    <scope>NUCLEOTIDE SEQUENCE [LARGE SCALE GENOMIC DNA]</scope>
    <source>
        <strain evidence="2 3">NBT06-6</strain>
    </source>
</reference>
<feature type="transmembrane region" description="Helical" evidence="1">
    <location>
        <begin position="12"/>
        <end position="31"/>
    </location>
</feature>
<keyword evidence="1" id="KW-0812">Transmembrane</keyword>
<name>A0A269PBD5_9CORY</name>
<proteinExistence type="predicted"/>
<gene>
    <name evidence="2" type="ORF">CIG21_10820</name>
</gene>
<dbReference type="RefSeq" id="WP_095278852.1">
    <property type="nucleotide sequence ID" value="NZ_CP047655.1"/>
</dbReference>
<organism evidence="2 3">
    <name type="scientific">Corynebacterium hadale</name>
    <dbReference type="NCBI Taxonomy" id="2026255"/>
    <lineage>
        <taxon>Bacteria</taxon>
        <taxon>Bacillati</taxon>
        <taxon>Actinomycetota</taxon>
        <taxon>Actinomycetes</taxon>
        <taxon>Mycobacteriales</taxon>
        <taxon>Corynebacteriaceae</taxon>
        <taxon>Corynebacterium</taxon>
    </lineage>
</organism>
<sequence length="388" mass="42034">MSDTNGGKRSFSAIASIIIAVVLIVMIGLALSDARGENNAIRWLNFGGGEGGGAGTTTVEGIIGSEKRDYFEDPEVKSRLAELGYTVKFSTAGSRQIATNTDLDKQDFVFPSSGPAAQKVKSQGGSYSVDYPFFTPMAIASWQPIVDLLEQEGVVRNTGDGYAFDMGAYIKLAESGKRWRDLGDTFPSPRQVQVSTTDIRTSNSAAMYLSLLTWQFEQEKPGMSTEELVDKISPFFVGQGYSESSSSAPFRDYLSQGMGSTPLVLVYEAQFLGEQMKDNSRVRDDMVLLRLEPTVVANHGIVGISDKGKELGRLLSTDPELQRLAAKHGFRPAESGSLADELQAHGLPAPSDYVNSVDPPTFDRLEQLLEAVGQRYSGQPPANEEATL</sequence>